<feature type="signal peptide" evidence="3">
    <location>
        <begin position="1"/>
        <end position="28"/>
    </location>
</feature>
<proteinExistence type="predicted"/>
<keyword evidence="2" id="KW-1133">Transmembrane helix</keyword>
<accession>A0ABT4QHI9</accession>
<feature type="compositionally biased region" description="Low complexity" evidence="1">
    <location>
        <begin position="364"/>
        <end position="374"/>
    </location>
</feature>
<reference evidence="4 5" key="1">
    <citation type="submission" date="2022-12" db="EMBL/GenBank/DDBJ databases">
        <title>Draft genome sequence of Paenibacillus sp. dW9.</title>
        <authorList>
            <person name="Choi E.-W."/>
            <person name="Kim D.-U."/>
        </authorList>
    </citation>
    <scope>NUCLEOTIDE SEQUENCE [LARGE SCALE GENOMIC DNA]</scope>
    <source>
        <strain evidence="5">dW9</strain>
    </source>
</reference>
<dbReference type="EMBL" id="JAQAGZ010000023">
    <property type="protein sequence ID" value="MCZ8516357.1"/>
    <property type="molecule type" value="Genomic_DNA"/>
</dbReference>
<feature type="compositionally biased region" description="Low complexity" evidence="1">
    <location>
        <begin position="315"/>
        <end position="331"/>
    </location>
</feature>
<evidence type="ECO:0000313" key="4">
    <source>
        <dbReference type="EMBL" id="MCZ8516357.1"/>
    </source>
</evidence>
<feature type="chain" id="PRO_5047530554" evidence="3">
    <location>
        <begin position="29"/>
        <end position="473"/>
    </location>
</feature>
<sequence length="473" mass="47734">MKPAVKQSYIALLMLLMSLLVLPMAAMAQDSGGGQAGAGGFVRTDVYGGSGDSIGGSVYGGGGGTVGGGVSGCKKLEAGSPDEWKKLLNPSVSPGKVTFIIAPGYCDTEFSLTSYSYPEGVVPKPDSKPYEKEAVYQNATATFGPGTHSLQVELPCGYYRLDFYNGPANAKLDAGYGPPSNLLVDWLVNSTANTCSSGSDASSGSGLDDSGSSGSIGGFSSVTPPAVVIEGYDYLDVKALCSEQKGKYRFQLSNRNQTDLSIHYMLTNQSVWTQMLLPAGGTKLIEIVSGQEAPLRLEINGVQKVAARASMDMCSSDSGSSSSDSSSAGAGSTNGGSYSGSSSGSSSSTGSSTNVNASGGGSSAGSTNGSTSGPGRTGGTNGSGTATLDNTQIPAGAAELPGPVQAVSGNDSGTMSGSAQIASETESLNNEPVALGYATLPQTGEGFPWSWYTAGALLVTLGLTFALRTRRNG</sequence>
<gene>
    <name evidence="4" type="ORF">O9H85_28995</name>
</gene>
<dbReference type="NCBIfam" id="TIGR01167">
    <property type="entry name" value="LPXTG_anchor"/>
    <property type="match status" value="1"/>
</dbReference>
<keyword evidence="3" id="KW-0732">Signal</keyword>
<protein>
    <submittedName>
        <fullName evidence="4">LPXTG cell wall anchor domain-containing protein</fullName>
    </submittedName>
</protein>
<feature type="region of interest" description="Disordered" evidence="1">
    <location>
        <begin position="313"/>
        <end position="427"/>
    </location>
</feature>
<evidence type="ECO:0000256" key="1">
    <source>
        <dbReference type="SAM" id="MobiDB-lite"/>
    </source>
</evidence>
<name>A0ABT4QHI9_9BACL</name>
<evidence type="ECO:0000313" key="5">
    <source>
        <dbReference type="Proteomes" id="UP001527882"/>
    </source>
</evidence>
<feature type="compositionally biased region" description="Low complexity" evidence="1">
    <location>
        <begin position="339"/>
        <end position="357"/>
    </location>
</feature>
<dbReference type="Proteomes" id="UP001527882">
    <property type="component" value="Unassembled WGS sequence"/>
</dbReference>
<keyword evidence="2" id="KW-0472">Membrane</keyword>
<comment type="caution">
    <text evidence="4">The sequence shown here is derived from an EMBL/GenBank/DDBJ whole genome shotgun (WGS) entry which is preliminary data.</text>
</comment>
<evidence type="ECO:0000256" key="3">
    <source>
        <dbReference type="SAM" id="SignalP"/>
    </source>
</evidence>
<feature type="compositionally biased region" description="Polar residues" evidence="1">
    <location>
        <begin position="407"/>
        <end position="427"/>
    </location>
</feature>
<keyword evidence="2" id="KW-0812">Transmembrane</keyword>
<evidence type="ECO:0000256" key="2">
    <source>
        <dbReference type="SAM" id="Phobius"/>
    </source>
</evidence>
<dbReference type="RefSeq" id="WP_269884889.1">
    <property type="nucleotide sequence ID" value="NZ_JAQAGZ010000023.1"/>
</dbReference>
<feature type="transmembrane region" description="Helical" evidence="2">
    <location>
        <begin position="449"/>
        <end position="467"/>
    </location>
</feature>
<keyword evidence="5" id="KW-1185">Reference proteome</keyword>
<organism evidence="4 5">
    <name type="scientific">Paenibacillus gyeongsangnamensis</name>
    <dbReference type="NCBI Taxonomy" id="3388067"/>
    <lineage>
        <taxon>Bacteria</taxon>
        <taxon>Bacillati</taxon>
        <taxon>Bacillota</taxon>
        <taxon>Bacilli</taxon>
        <taxon>Bacillales</taxon>
        <taxon>Paenibacillaceae</taxon>
        <taxon>Paenibacillus</taxon>
    </lineage>
</organism>